<dbReference type="InterPro" id="IPR026044">
    <property type="entry name" value="MltA"/>
</dbReference>
<dbReference type="Gene3D" id="2.40.240.50">
    <property type="entry name" value="Barwin-like endoglucanases"/>
    <property type="match status" value="1"/>
</dbReference>
<dbReference type="Proteomes" id="UP000575898">
    <property type="component" value="Unassembled WGS sequence"/>
</dbReference>
<dbReference type="CDD" id="cd14668">
    <property type="entry name" value="mlta_B"/>
    <property type="match status" value="1"/>
</dbReference>
<comment type="catalytic activity">
    <reaction evidence="1">
        <text>Exolytic cleavage of the (1-&gt;4)-beta-glycosidic linkage between N-acetylmuramic acid (MurNAc) and N-acetylglucosamine (GlcNAc) residues in peptidoglycan, from either the reducing or the non-reducing ends of the peptidoglycan chains, with concomitant formation of a 1,6-anhydrobond in the MurNAc residue.</text>
        <dbReference type="EC" id="4.2.2.n1"/>
    </reaction>
</comment>
<dbReference type="SMART" id="SM00925">
    <property type="entry name" value="MltA"/>
    <property type="match status" value="1"/>
</dbReference>
<evidence type="ECO:0000256" key="5">
    <source>
        <dbReference type="ARBA" id="ARBA00030918"/>
    </source>
</evidence>
<dbReference type="PANTHER" id="PTHR30124">
    <property type="entry name" value="MEMBRANE-BOUND LYTIC MUREIN TRANSGLYCOSYLASE A"/>
    <property type="match status" value="1"/>
</dbReference>
<dbReference type="InterPro" id="IPR005300">
    <property type="entry name" value="MltA_B"/>
</dbReference>
<keyword evidence="4" id="KW-0961">Cell wall biogenesis/degradation</keyword>
<dbReference type="GO" id="GO:0071555">
    <property type="term" value="P:cell wall organization"/>
    <property type="evidence" value="ECO:0007669"/>
    <property type="project" value="UniProtKB-KW"/>
</dbReference>
<gene>
    <name evidence="7" type="ORF">HNQ59_002559</name>
</gene>
<dbReference type="PANTHER" id="PTHR30124:SF0">
    <property type="entry name" value="MEMBRANE-BOUND LYTIC MUREIN TRANSGLYCOSYLASE A"/>
    <property type="match status" value="1"/>
</dbReference>
<name>A0A840MVQ9_9PROT</name>
<dbReference type="GO" id="GO:0004553">
    <property type="term" value="F:hydrolase activity, hydrolyzing O-glycosyl compounds"/>
    <property type="evidence" value="ECO:0007669"/>
    <property type="project" value="InterPro"/>
</dbReference>
<dbReference type="PIRSF" id="PIRSF019422">
    <property type="entry name" value="MltA"/>
    <property type="match status" value="1"/>
</dbReference>
<protein>
    <recommendedName>
        <fullName evidence="2">peptidoglycan lytic exotransglycosylase</fullName>
        <ecNumber evidence="2">4.2.2.n1</ecNumber>
    </recommendedName>
    <alternativeName>
        <fullName evidence="5">Murein hydrolase A</fullName>
    </alternativeName>
</protein>
<dbReference type="GO" id="GO:0009253">
    <property type="term" value="P:peptidoglycan catabolic process"/>
    <property type="evidence" value="ECO:0007669"/>
    <property type="project" value="TreeGrafter"/>
</dbReference>
<organism evidence="7 8">
    <name type="scientific">Chitinivorax tropicus</name>
    <dbReference type="NCBI Taxonomy" id="714531"/>
    <lineage>
        <taxon>Bacteria</taxon>
        <taxon>Pseudomonadati</taxon>
        <taxon>Pseudomonadota</taxon>
        <taxon>Betaproteobacteria</taxon>
        <taxon>Chitinivorax</taxon>
    </lineage>
</organism>
<reference evidence="7 8" key="1">
    <citation type="submission" date="2020-08" db="EMBL/GenBank/DDBJ databases">
        <title>Genomic Encyclopedia of Type Strains, Phase IV (KMG-IV): sequencing the most valuable type-strain genomes for metagenomic binning, comparative biology and taxonomic classification.</title>
        <authorList>
            <person name="Goeker M."/>
        </authorList>
    </citation>
    <scope>NUCLEOTIDE SEQUENCE [LARGE SCALE GENOMIC DNA]</scope>
    <source>
        <strain evidence="7 8">DSM 27165</strain>
    </source>
</reference>
<dbReference type="GO" id="GO:0009254">
    <property type="term" value="P:peptidoglycan turnover"/>
    <property type="evidence" value="ECO:0007669"/>
    <property type="project" value="InterPro"/>
</dbReference>
<dbReference type="Pfam" id="PF06725">
    <property type="entry name" value="3D"/>
    <property type="match status" value="1"/>
</dbReference>
<evidence type="ECO:0000256" key="1">
    <source>
        <dbReference type="ARBA" id="ARBA00001420"/>
    </source>
</evidence>
<evidence type="ECO:0000259" key="6">
    <source>
        <dbReference type="SMART" id="SM00925"/>
    </source>
</evidence>
<evidence type="ECO:0000313" key="7">
    <source>
        <dbReference type="EMBL" id="MBB5019261.1"/>
    </source>
</evidence>
<evidence type="ECO:0000256" key="4">
    <source>
        <dbReference type="ARBA" id="ARBA00023316"/>
    </source>
</evidence>
<keyword evidence="3" id="KW-0456">Lyase</keyword>
<dbReference type="GO" id="GO:0008933">
    <property type="term" value="F:peptidoglycan lytic transglycosylase activity"/>
    <property type="evidence" value="ECO:0007669"/>
    <property type="project" value="TreeGrafter"/>
</dbReference>
<sequence length="363" mass="39954">MTETKPEPAPVAPTLQRVSWGEVVGWPGDLLAPSFEALLQSCKAIARRPGWGEVCEAAKAVDRRDGPAMRRFYETRFVPLRVANADGSTEGLITGYYEPLLNGALTRDERHRFPLYGVPDDLLTIDLGEVYPDLKGLRLRGRIEGRKVVPYYSREQIEKGAARLGGKELAWVDDEVEAFFLQIQGSGRIKLPDGRMLRVNYADQNGHPYKAIGKTLIDRGELPPGQASMQAIQAWALQNPDKLAEILNSNPSFIFFRTLPNKEGGPQGALGVPLTDAASVAVDPKFIPLGAPVFLATNWPNTDRPLHRLMLAQDTGGAIRGAVRADFFWGFGKEAGQQAGRMKQRGKMWVLLPQEIANGKGLM</sequence>
<dbReference type="EC" id="4.2.2.n1" evidence="2"/>
<comment type="caution">
    <text evidence="7">The sequence shown here is derived from an EMBL/GenBank/DDBJ whole genome shotgun (WGS) entry which is preliminary data.</text>
</comment>
<dbReference type="RefSeq" id="WP_343074262.1">
    <property type="nucleotide sequence ID" value="NZ_JACHHY010000015.1"/>
</dbReference>
<dbReference type="GO" id="GO:0019867">
    <property type="term" value="C:outer membrane"/>
    <property type="evidence" value="ECO:0007669"/>
    <property type="project" value="InterPro"/>
</dbReference>
<keyword evidence="8" id="KW-1185">Reference proteome</keyword>
<dbReference type="AlphaFoldDB" id="A0A840MVQ9"/>
<dbReference type="InterPro" id="IPR036908">
    <property type="entry name" value="RlpA-like_sf"/>
</dbReference>
<dbReference type="Pfam" id="PF03562">
    <property type="entry name" value="MltA"/>
    <property type="match status" value="1"/>
</dbReference>
<accession>A0A840MVQ9</accession>
<feature type="domain" description="Lytic transglycosylase MltA" evidence="6">
    <location>
        <begin position="100"/>
        <end position="257"/>
    </location>
</feature>
<evidence type="ECO:0000256" key="2">
    <source>
        <dbReference type="ARBA" id="ARBA00012587"/>
    </source>
</evidence>
<dbReference type="InterPro" id="IPR010611">
    <property type="entry name" value="3D_dom"/>
</dbReference>
<dbReference type="SUPFAM" id="SSF50685">
    <property type="entry name" value="Barwin-like endoglucanases"/>
    <property type="match status" value="1"/>
</dbReference>
<dbReference type="CDD" id="cd14485">
    <property type="entry name" value="mltA_like_LT_A"/>
    <property type="match status" value="1"/>
</dbReference>
<dbReference type="EMBL" id="JACHHY010000015">
    <property type="protein sequence ID" value="MBB5019261.1"/>
    <property type="molecule type" value="Genomic_DNA"/>
</dbReference>
<evidence type="ECO:0000313" key="8">
    <source>
        <dbReference type="Proteomes" id="UP000575898"/>
    </source>
</evidence>
<evidence type="ECO:0000256" key="3">
    <source>
        <dbReference type="ARBA" id="ARBA00023239"/>
    </source>
</evidence>
<proteinExistence type="predicted"/>
<dbReference type="Gene3D" id="2.40.40.10">
    <property type="entry name" value="RlpA-like domain"/>
    <property type="match status" value="1"/>
</dbReference>